<dbReference type="AlphaFoldDB" id="A0AAU9E8W3"/>
<keyword evidence="1 5" id="KW-0597">Phosphoprotein</keyword>
<name>A0AAU9E8W3_9BACT</name>
<organism evidence="8 9">
    <name type="scientific">Desulfoferula mesophila</name>
    <dbReference type="NCBI Taxonomy" id="3058419"/>
    <lineage>
        <taxon>Bacteria</taxon>
        <taxon>Pseudomonadati</taxon>
        <taxon>Thermodesulfobacteriota</taxon>
        <taxon>Desulfarculia</taxon>
        <taxon>Desulfarculales</taxon>
        <taxon>Desulfarculaceae</taxon>
        <taxon>Desulfoferula</taxon>
    </lineage>
</organism>
<dbReference type="SMART" id="SM00421">
    <property type="entry name" value="HTH_LUXR"/>
    <property type="match status" value="1"/>
</dbReference>
<dbReference type="InterPro" id="IPR011006">
    <property type="entry name" value="CheY-like_superfamily"/>
</dbReference>
<reference evidence="9" key="1">
    <citation type="journal article" date="2023" name="Arch. Microbiol.">
        <title>Desulfoferula mesophilus gen. nov. sp. nov., a mesophilic sulfate-reducing bacterium isolated from a brackish lake sediment.</title>
        <authorList>
            <person name="Watanabe T."/>
            <person name="Yabe T."/>
            <person name="Tsuji J.M."/>
            <person name="Fukui M."/>
        </authorList>
    </citation>
    <scope>NUCLEOTIDE SEQUENCE [LARGE SCALE GENOMIC DNA]</scope>
    <source>
        <strain evidence="9">12FAK</strain>
    </source>
</reference>
<feature type="domain" description="Response regulatory" evidence="7">
    <location>
        <begin position="4"/>
        <end position="120"/>
    </location>
</feature>
<dbReference type="InterPro" id="IPR058245">
    <property type="entry name" value="NreC/VraR/RcsB-like_REC"/>
</dbReference>
<evidence type="ECO:0000259" key="6">
    <source>
        <dbReference type="PROSITE" id="PS50043"/>
    </source>
</evidence>
<dbReference type="RefSeq" id="WP_338605307.1">
    <property type="nucleotide sequence ID" value="NZ_AP028679.1"/>
</dbReference>
<dbReference type="EMBL" id="AP028679">
    <property type="protein sequence ID" value="BEQ13568.1"/>
    <property type="molecule type" value="Genomic_DNA"/>
</dbReference>
<evidence type="ECO:0000313" key="8">
    <source>
        <dbReference type="EMBL" id="BEQ13568.1"/>
    </source>
</evidence>
<dbReference type="Gene3D" id="3.40.50.2300">
    <property type="match status" value="1"/>
</dbReference>
<dbReference type="GO" id="GO:0000160">
    <property type="term" value="P:phosphorelay signal transduction system"/>
    <property type="evidence" value="ECO:0007669"/>
    <property type="project" value="InterPro"/>
</dbReference>
<dbReference type="InterPro" id="IPR039420">
    <property type="entry name" value="WalR-like"/>
</dbReference>
<dbReference type="PANTHER" id="PTHR43214:SF41">
    <property type="entry name" value="NITRATE_NITRITE RESPONSE REGULATOR PROTEIN NARP"/>
    <property type="match status" value="1"/>
</dbReference>
<dbReference type="CDD" id="cd17535">
    <property type="entry name" value="REC_NarL-like"/>
    <property type="match status" value="1"/>
</dbReference>
<dbReference type="Proteomes" id="UP001366166">
    <property type="component" value="Chromosome"/>
</dbReference>
<sequence length="222" mass="24590">MTSRILLVDDHKIVRDGIKSLLSEEADMEVVGEADNGREAVLLARRLRPDLVVMDVSMPELNGIEATRQILSEMDGVKVLALSMHREPRFVAGILEAGAKGYLVKDCTANELTSVIRLVAQGKTFLSPEVTDMVVKGFVGRLGEDVSHPPASVLSPREREVLQLLAEGRKVKDVAEELHLGVKTVETHRRNLMEKLGIDNLVDLIRYALREGVTSLDDWLAY</sequence>
<evidence type="ECO:0000313" key="9">
    <source>
        <dbReference type="Proteomes" id="UP001366166"/>
    </source>
</evidence>
<dbReference type="Pfam" id="PF00196">
    <property type="entry name" value="GerE"/>
    <property type="match status" value="1"/>
</dbReference>
<evidence type="ECO:0000256" key="4">
    <source>
        <dbReference type="ARBA" id="ARBA00023163"/>
    </source>
</evidence>
<dbReference type="SUPFAM" id="SSF46894">
    <property type="entry name" value="C-terminal effector domain of the bipartite response regulators"/>
    <property type="match status" value="1"/>
</dbReference>
<protein>
    <submittedName>
        <fullName evidence="8">DNA-binding response regulator</fullName>
    </submittedName>
</protein>
<dbReference type="InterPro" id="IPR000792">
    <property type="entry name" value="Tscrpt_reg_LuxR_C"/>
</dbReference>
<proteinExistence type="predicted"/>
<keyword evidence="9" id="KW-1185">Reference proteome</keyword>
<dbReference type="KEGG" id="dmp:FAK_06340"/>
<keyword evidence="4" id="KW-0804">Transcription</keyword>
<dbReference type="SMART" id="SM00448">
    <property type="entry name" value="REC"/>
    <property type="match status" value="1"/>
</dbReference>
<feature type="modified residue" description="4-aspartylphosphate" evidence="5">
    <location>
        <position position="55"/>
    </location>
</feature>
<evidence type="ECO:0000256" key="2">
    <source>
        <dbReference type="ARBA" id="ARBA00023015"/>
    </source>
</evidence>
<dbReference type="InterPro" id="IPR001789">
    <property type="entry name" value="Sig_transdc_resp-reg_receiver"/>
</dbReference>
<keyword evidence="2" id="KW-0805">Transcription regulation</keyword>
<feature type="domain" description="HTH luxR-type" evidence="6">
    <location>
        <begin position="147"/>
        <end position="212"/>
    </location>
</feature>
<dbReference type="PANTHER" id="PTHR43214">
    <property type="entry name" value="TWO-COMPONENT RESPONSE REGULATOR"/>
    <property type="match status" value="1"/>
</dbReference>
<dbReference type="PRINTS" id="PR00038">
    <property type="entry name" value="HTHLUXR"/>
</dbReference>
<dbReference type="PROSITE" id="PS00622">
    <property type="entry name" value="HTH_LUXR_1"/>
    <property type="match status" value="1"/>
</dbReference>
<dbReference type="GO" id="GO:0006355">
    <property type="term" value="P:regulation of DNA-templated transcription"/>
    <property type="evidence" value="ECO:0007669"/>
    <property type="project" value="InterPro"/>
</dbReference>
<keyword evidence="3 8" id="KW-0238">DNA-binding</keyword>
<gene>
    <name evidence="8" type="ORF">FAK_06340</name>
</gene>
<dbReference type="GO" id="GO:0003677">
    <property type="term" value="F:DNA binding"/>
    <property type="evidence" value="ECO:0007669"/>
    <property type="project" value="UniProtKB-KW"/>
</dbReference>
<evidence type="ECO:0000256" key="1">
    <source>
        <dbReference type="ARBA" id="ARBA00022553"/>
    </source>
</evidence>
<dbReference type="CDD" id="cd06170">
    <property type="entry name" value="LuxR_C_like"/>
    <property type="match status" value="1"/>
</dbReference>
<dbReference type="SUPFAM" id="SSF52172">
    <property type="entry name" value="CheY-like"/>
    <property type="match status" value="1"/>
</dbReference>
<dbReference type="PROSITE" id="PS50043">
    <property type="entry name" value="HTH_LUXR_2"/>
    <property type="match status" value="1"/>
</dbReference>
<dbReference type="PROSITE" id="PS50110">
    <property type="entry name" value="RESPONSE_REGULATORY"/>
    <property type="match status" value="1"/>
</dbReference>
<evidence type="ECO:0000256" key="3">
    <source>
        <dbReference type="ARBA" id="ARBA00023125"/>
    </source>
</evidence>
<evidence type="ECO:0000256" key="5">
    <source>
        <dbReference type="PROSITE-ProRule" id="PRU00169"/>
    </source>
</evidence>
<evidence type="ECO:0000259" key="7">
    <source>
        <dbReference type="PROSITE" id="PS50110"/>
    </source>
</evidence>
<dbReference type="InterPro" id="IPR016032">
    <property type="entry name" value="Sig_transdc_resp-reg_C-effctor"/>
</dbReference>
<dbReference type="Pfam" id="PF00072">
    <property type="entry name" value="Response_reg"/>
    <property type="match status" value="1"/>
</dbReference>
<accession>A0AAU9E8W3</accession>